<evidence type="ECO:0000313" key="2">
    <source>
        <dbReference type="EMBL" id="PNE33805.1"/>
    </source>
</evidence>
<gene>
    <name evidence="2" type="ORF">AF335_13475</name>
    <name evidence="1" type="ORF">FHS36_004815</name>
</gene>
<dbReference type="Proteomes" id="UP000235945">
    <property type="component" value="Unassembled WGS sequence"/>
</dbReference>
<proteinExistence type="predicted"/>
<dbReference type="Gene3D" id="1.10.10.10">
    <property type="entry name" value="Winged helix-like DNA-binding domain superfamily/Winged helix DNA-binding domain"/>
    <property type="match status" value="1"/>
</dbReference>
<dbReference type="Pfam" id="PF13384">
    <property type="entry name" value="HTH_23"/>
    <property type="match status" value="1"/>
</dbReference>
<dbReference type="Proteomes" id="UP000528608">
    <property type="component" value="Unassembled WGS sequence"/>
</dbReference>
<dbReference type="GO" id="GO:0006355">
    <property type="term" value="P:regulation of DNA-templated transcription"/>
    <property type="evidence" value="ECO:0007669"/>
    <property type="project" value="InterPro"/>
</dbReference>
<dbReference type="EMBL" id="JACHJF010000018">
    <property type="protein sequence ID" value="MBB5121361.1"/>
    <property type="molecule type" value="Genomic_DNA"/>
</dbReference>
<accession>A0A2N8NYH3</accession>
<dbReference type="AlphaFoldDB" id="A0A2N8NYH3"/>
<reference evidence="2" key="2">
    <citation type="submission" date="2015-07" db="EMBL/GenBank/DDBJ databases">
        <authorList>
            <person name="Noorani M."/>
        </authorList>
    </citation>
    <scope>NUCLEOTIDE SEQUENCE [LARGE SCALE GENOMIC DNA]</scope>
    <source>
        <strain evidence="2">ATCC 27428</strain>
    </source>
</reference>
<dbReference type="PANTHER" id="PTHR34293">
    <property type="entry name" value="HTH-TYPE TRANSCRIPTIONAL REGULATOR TRMBL2"/>
    <property type="match status" value="1"/>
</dbReference>
<dbReference type="OrthoDB" id="4266042at2"/>
<dbReference type="SUPFAM" id="SSF46894">
    <property type="entry name" value="C-terminal effector domain of the bipartite response regulators"/>
    <property type="match status" value="1"/>
</dbReference>
<organism evidence="2 3">
    <name type="scientific">Streptomyces eurocidicus</name>
    <name type="common">Streptoverticillium eurocidicus</name>
    <dbReference type="NCBI Taxonomy" id="66423"/>
    <lineage>
        <taxon>Bacteria</taxon>
        <taxon>Bacillati</taxon>
        <taxon>Actinomycetota</taxon>
        <taxon>Actinomycetes</taxon>
        <taxon>Kitasatosporales</taxon>
        <taxon>Streptomycetaceae</taxon>
        <taxon>Streptomyces</taxon>
    </lineage>
</organism>
<reference evidence="1 4" key="3">
    <citation type="submission" date="2020-08" db="EMBL/GenBank/DDBJ databases">
        <title>Genomic Encyclopedia of Type Strains, Phase III (KMG-III): the genomes of soil and plant-associated and newly described type strains.</title>
        <authorList>
            <person name="Whitman W."/>
        </authorList>
    </citation>
    <scope>NUCLEOTIDE SEQUENCE [LARGE SCALE GENOMIC DNA]</scope>
    <source>
        <strain evidence="1 4">CECT 3259</strain>
    </source>
</reference>
<sequence>MHDHAGHGADPGTAGGLCAEGLTRYRRAVVKGCTPKEDVPDCLLRLGLLVTPPDDPDVLVPVAPDVALAELVRPIEERLERQRGDVRALTDSFSPVHAIYTVAKREHQGWATEIHGERVIGSTLAHAVRSCRDELMTVQPGGRRLAYDLDDLGHLRAGVHHRALFQHAARSHSATLRHLGELVSAGGEVRTLGHVIDRLVVVDRAVAYIPGAAGDDGRTSALEIRHPDLVAFLAQVFDDAWERAAPVLPDAPRADVADVADDLRRATARLLVAGHTDEAIARRLGISRRTVAGRVARLSAELGSGSRAQLGYLIAMSGMLGDGRA</sequence>
<dbReference type="EMBL" id="LGUI01000003">
    <property type="protein sequence ID" value="PNE33805.1"/>
    <property type="molecule type" value="Genomic_DNA"/>
</dbReference>
<dbReference type="PANTHER" id="PTHR34293:SF1">
    <property type="entry name" value="HTH-TYPE TRANSCRIPTIONAL REGULATOR TRMBL2"/>
    <property type="match status" value="1"/>
</dbReference>
<name>A0A2N8NYH3_STREU</name>
<dbReference type="InterPro" id="IPR036388">
    <property type="entry name" value="WH-like_DNA-bd_sf"/>
</dbReference>
<reference evidence="3" key="1">
    <citation type="submission" date="2015-07" db="EMBL/GenBank/DDBJ databases">
        <authorList>
            <person name="Graham D.E."/>
            <person name="Giannone R.J."/>
            <person name="Gulvik C.A."/>
            <person name="Hettich R.L."/>
            <person name="Klingeman D.M."/>
            <person name="Mahan K.M."/>
            <person name="Parry R.J."/>
            <person name="Spain J.C."/>
        </authorList>
    </citation>
    <scope>NUCLEOTIDE SEQUENCE [LARGE SCALE GENOMIC DNA]</scope>
    <source>
        <strain evidence="3">ATCC 27428</strain>
    </source>
</reference>
<keyword evidence="3" id="KW-1185">Reference proteome</keyword>
<evidence type="ECO:0000313" key="3">
    <source>
        <dbReference type="Proteomes" id="UP000235945"/>
    </source>
</evidence>
<dbReference type="GO" id="GO:0003677">
    <property type="term" value="F:DNA binding"/>
    <property type="evidence" value="ECO:0007669"/>
    <property type="project" value="InterPro"/>
</dbReference>
<comment type="caution">
    <text evidence="2">The sequence shown here is derived from an EMBL/GenBank/DDBJ whole genome shotgun (WGS) entry which is preliminary data.</text>
</comment>
<dbReference type="InterPro" id="IPR016032">
    <property type="entry name" value="Sig_transdc_resp-reg_C-effctor"/>
</dbReference>
<evidence type="ECO:0000313" key="1">
    <source>
        <dbReference type="EMBL" id="MBB5121361.1"/>
    </source>
</evidence>
<evidence type="ECO:0000313" key="4">
    <source>
        <dbReference type="Proteomes" id="UP000528608"/>
    </source>
</evidence>
<dbReference type="RefSeq" id="WP_102918589.1">
    <property type="nucleotide sequence ID" value="NZ_JACHJF010000018.1"/>
</dbReference>
<dbReference type="InterPro" id="IPR051797">
    <property type="entry name" value="TrmB-like"/>
</dbReference>
<protein>
    <submittedName>
        <fullName evidence="1">Biotin operon repressor</fullName>
    </submittedName>
</protein>